<reference evidence="1 2" key="1">
    <citation type="submission" date="2021-06" db="EMBL/GenBank/DDBJ databases">
        <title>Caerostris extrusa draft genome.</title>
        <authorList>
            <person name="Kono N."/>
            <person name="Arakawa K."/>
        </authorList>
    </citation>
    <scope>NUCLEOTIDE SEQUENCE [LARGE SCALE GENOMIC DNA]</scope>
</reference>
<organism evidence="1 2">
    <name type="scientific">Caerostris extrusa</name>
    <name type="common">Bark spider</name>
    <name type="synonym">Caerostris bankana</name>
    <dbReference type="NCBI Taxonomy" id="172846"/>
    <lineage>
        <taxon>Eukaryota</taxon>
        <taxon>Metazoa</taxon>
        <taxon>Ecdysozoa</taxon>
        <taxon>Arthropoda</taxon>
        <taxon>Chelicerata</taxon>
        <taxon>Arachnida</taxon>
        <taxon>Araneae</taxon>
        <taxon>Araneomorphae</taxon>
        <taxon>Entelegynae</taxon>
        <taxon>Araneoidea</taxon>
        <taxon>Araneidae</taxon>
        <taxon>Caerostris</taxon>
    </lineage>
</organism>
<comment type="caution">
    <text evidence="1">The sequence shown here is derived from an EMBL/GenBank/DDBJ whole genome shotgun (WGS) entry which is preliminary data.</text>
</comment>
<accession>A0AAV4Y577</accession>
<dbReference type="Proteomes" id="UP001054945">
    <property type="component" value="Unassembled WGS sequence"/>
</dbReference>
<evidence type="ECO:0000313" key="1">
    <source>
        <dbReference type="EMBL" id="GIZ01649.1"/>
    </source>
</evidence>
<dbReference type="EMBL" id="BPLR01018698">
    <property type="protein sequence ID" value="GIZ01649.1"/>
    <property type="molecule type" value="Genomic_DNA"/>
</dbReference>
<keyword evidence="2" id="KW-1185">Reference proteome</keyword>
<dbReference type="AlphaFoldDB" id="A0AAV4Y577"/>
<protein>
    <submittedName>
        <fullName evidence="1">Uncharacterized protein</fullName>
    </submittedName>
</protein>
<sequence length="106" mass="13046">MKFTINHRRIFGSSLRWIKRNVNPHPNKLSNKRDSSILSFPDCCIAFEREPRRNFLARRFRYLSKYHYVEREICFVQQIRFRFKITIRKDRWQLNIDATIPENRSG</sequence>
<name>A0AAV4Y577_CAEEX</name>
<evidence type="ECO:0000313" key="2">
    <source>
        <dbReference type="Proteomes" id="UP001054945"/>
    </source>
</evidence>
<gene>
    <name evidence="1" type="ORF">CEXT_891</name>
</gene>
<proteinExistence type="predicted"/>